<dbReference type="OrthoDB" id="771136at2759"/>
<dbReference type="Pfam" id="PF00026">
    <property type="entry name" value="Asp"/>
    <property type="match status" value="1"/>
</dbReference>
<dbReference type="InterPro" id="IPR001461">
    <property type="entry name" value="Aspartic_peptidase_A1"/>
</dbReference>
<dbReference type="Proteomes" id="UP000494040">
    <property type="component" value="Unassembled WGS sequence"/>
</dbReference>
<dbReference type="RefSeq" id="XP_014259894.1">
    <property type="nucleotide sequence ID" value="XM_014404408.2"/>
</dbReference>
<protein>
    <recommendedName>
        <fullName evidence="3">Peptidase A1 domain-containing protein</fullName>
    </recommendedName>
</protein>
<evidence type="ECO:0000313" key="5">
    <source>
        <dbReference type="Proteomes" id="UP000494040"/>
    </source>
</evidence>
<dbReference type="Gene3D" id="2.40.70.10">
    <property type="entry name" value="Acid Proteases"/>
    <property type="match status" value="1"/>
</dbReference>
<dbReference type="KEGG" id="clec:106672750"/>
<comment type="similarity">
    <text evidence="1">Belongs to the peptidase A1 family.</text>
</comment>
<dbReference type="GO" id="GO:0004190">
    <property type="term" value="F:aspartic-type endopeptidase activity"/>
    <property type="evidence" value="ECO:0007669"/>
    <property type="project" value="InterPro"/>
</dbReference>
<dbReference type="PANTHER" id="PTHR47966">
    <property type="entry name" value="BETA-SITE APP-CLEAVING ENZYME, ISOFORM A-RELATED"/>
    <property type="match status" value="1"/>
</dbReference>
<evidence type="ECO:0000259" key="3">
    <source>
        <dbReference type="PROSITE" id="PS51767"/>
    </source>
</evidence>
<evidence type="ECO:0000256" key="1">
    <source>
        <dbReference type="ARBA" id="ARBA00007447"/>
    </source>
</evidence>
<evidence type="ECO:0000256" key="2">
    <source>
        <dbReference type="SAM" id="SignalP"/>
    </source>
</evidence>
<feature type="signal peptide" evidence="2">
    <location>
        <begin position="1"/>
        <end position="16"/>
    </location>
</feature>
<dbReference type="CDD" id="cd05471">
    <property type="entry name" value="pepsin_like"/>
    <property type="match status" value="1"/>
</dbReference>
<dbReference type="GO" id="GO:0006508">
    <property type="term" value="P:proteolysis"/>
    <property type="evidence" value="ECO:0007669"/>
    <property type="project" value="InterPro"/>
</dbReference>
<feature type="chain" id="PRO_5035141678" description="Peptidase A1 domain-containing protein" evidence="2">
    <location>
        <begin position="17"/>
        <end position="241"/>
    </location>
</feature>
<reference evidence="4" key="1">
    <citation type="submission" date="2022-01" db="UniProtKB">
        <authorList>
            <consortium name="EnsemblMetazoa"/>
        </authorList>
    </citation>
    <scope>IDENTIFICATION</scope>
</reference>
<dbReference type="AlphaFoldDB" id="A0A8I6SEY8"/>
<feature type="domain" description="Peptidase A1" evidence="3">
    <location>
        <begin position="61"/>
        <end position="241"/>
    </location>
</feature>
<dbReference type="InterPro" id="IPR034164">
    <property type="entry name" value="Pepsin-like_dom"/>
</dbReference>
<sequence>MNPYLLLLLVSYPVFCQRTISIPLKKFPREHNRMSPNNELSRWKREDKENTKPVFIYDPATYGMVGVGTPMQQIPILFDTYSNVTWLFNNDCTSEICLTTDLFDSSMSNTSKTWGAVQKYIYKDLSLYGRCTVDSFVLGDFRVENLTFIDVRQTEWTNAVDRSKVETYAGEISLRFPPFNRRGNGMLSHLLSNGAIDELIFGLKLPSYKDVDVEGELTVGDWDRNFVNESSTNWILISILI</sequence>
<dbReference type="EnsemblMetazoa" id="XM_024225616.1">
    <property type="protein sequence ID" value="XP_024081384.1"/>
    <property type="gene ID" value="LOC106672750"/>
</dbReference>
<dbReference type="GeneID" id="106672750"/>
<keyword evidence="5" id="KW-1185">Reference proteome</keyword>
<accession>A0A8I6SEY8</accession>
<proteinExistence type="inferred from homology"/>
<dbReference type="RefSeq" id="XP_024081384.1">
    <property type="nucleotide sequence ID" value="XM_024225616.1"/>
</dbReference>
<dbReference type="PROSITE" id="PS51767">
    <property type="entry name" value="PEPTIDASE_A1"/>
    <property type="match status" value="1"/>
</dbReference>
<name>A0A8I6SEY8_CIMLE</name>
<dbReference type="InterPro" id="IPR033121">
    <property type="entry name" value="PEPTIDASE_A1"/>
</dbReference>
<organism evidence="4 5">
    <name type="scientific">Cimex lectularius</name>
    <name type="common">Bed bug</name>
    <name type="synonym">Acanthia lectularia</name>
    <dbReference type="NCBI Taxonomy" id="79782"/>
    <lineage>
        <taxon>Eukaryota</taxon>
        <taxon>Metazoa</taxon>
        <taxon>Ecdysozoa</taxon>
        <taxon>Arthropoda</taxon>
        <taxon>Hexapoda</taxon>
        <taxon>Insecta</taxon>
        <taxon>Pterygota</taxon>
        <taxon>Neoptera</taxon>
        <taxon>Paraneoptera</taxon>
        <taxon>Hemiptera</taxon>
        <taxon>Heteroptera</taxon>
        <taxon>Panheteroptera</taxon>
        <taxon>Cimicomorpha</taxon>
        <taxon>Cimicidae</taxon>
        <taxon>Cimex</taxon>
    </lineage>
</organism>
<dbReference type="EnsemblMetazoa" id="XM_014404408.2">
    <property type="protein sequence ID" value="XP_014259894.1"/>
    <property type="gene ID" value="LOC106672750"/>
</dbReference>
<dbReference type="SUPFAM" id="SSF50630">
    <property type="entry name" value="Acid proteases"/>
    <property type="match status" value="1"/>
</dbReference>
<dbReference type="InterPro" id="IPR021109">
    <property type="entry name" value="Peptidase_aspartic_dom_sf"/>
</dbReference>
<evidence type="ECO:0000313" key="4">
    <source>
        <dbReference type="EnsemblMetazoa" id="XP_024081384.1"/>
    </source>
</evidence>
<keyword evidence="2" id="KW-0732">Signal</keyword>